<feature type="transmembrane region" description="Helical" evidence="2">
    <location>
        <begin position="185"/>
        <end position="204"/>
    </location>
</feature>
<keyword evidence="2" id="KW-1133">Transmembrane helix</keyword>
<evidence type="ECO:0000313" key="3">
    <source>
        <dbReference type="RefSeq" id="XP_001398593.3"/>
    </source>
</evidence>
<keyword evidence="2" id="KW-0472">Membrane</keyword>
<dbReference type="VEuPathDB" id="FungiDB:An18g01330"/>
<dbReference type="SUPFAM" id="SSF53335">
    <property type="entry name" value="S-adenosyl-L-methionine-dependent methyltransferases"/>
    <property type="match status" value="1"/>
</dbReference>
<feature type="region of interest" description="Disordered" evidence="1">
    <location>
        <begin position="375"/>
        <end position="397"/>
    </location>
</feature>
<organism evidence="3">
    <name type="scientific">Aspergillus niger</name>
    <dbReference type="NCBI Taxonomy" id="5061"/>
    <lineage>
        <taxon>Eukaryota</taxon>
        <taxon>Fungi</taxon>
        <taxon>Dikarya</taxon>
        <taxon>Ascomycota</taxon>
        <taxon>Pezizomycotina</taxon>
        <taxon>Eurotiomycetes</taxon>
        <taxon>Eurotiomycetidae</taxon>
        <taxon>Eurotiales</taxon>
        <taxon>Aspergillaceae</taxon>
        <taxon>Aspergillus</taxon>
        <taxon>Aspergillus subgen. Circumdati</taxon>
    </lineage>
</organism>
<dbReference type="AlphaFoldDB" id="A0AAJ6QIF6"/>
<dbReference type="GeneID" id="4989693"/>
<sequence>MPILPRLHLFEIADQPWCPDKAIEYVQLCLTHCWNLRLPPIAKASSADVACDVLAENFPDISSFTFVDLGSGAGGPSSTLERLLNARLRAQHLPPAQFLLTDLNPHPREWAALTKQQENISYISESVDATKCDRLVPQIRKECRMFNVAFHHFDDPLAMPMLRSAIESADAFIIFELTARDFSSMLILPGLVLIAFQYTLLRFWRSPLHLLFTFVLPLAPLLMVFDGFVSIMRCRTPDELHDLVRRSDAAGLENWEFRSGKSPVMYPTTNVHWFMGVKKTAHTHTELVICVSTIKMTRWLSLMRTIAKVLQPSSSKVHSFKCGRQPGHPIGSLVSVGISGPGPRLCFYANIDHRAKMSTWTTGHSSYKVAWLTQPNARNPGKDPIQPGVRLASPHPM</sequence>
<accession>A0AAJ6QIF6</accession>
<dbReference type="InterPro" id="IPR029063">
    <property type="entry name" value="SAM-dependent_MTases_sf"/>
</dbReference>
<reference evidence="3" key="1">
    <citation type="submission" date="2025-02" db="EMBL/GenBank/DDBJ databases">
        <authorList>
            <consortium name="NCBI Genome Project"/>
        </authorList>
    </citation>
    <scope>NUCLEOTIDE SEQUENCE</scope>
</reference>
<dbReference type="KEGG" id="ang:An18g01330"/>
<dbReference type="RefSeq" id="XP_001398593.3">
    <property type="nucleotide sequence ID" value="XM_001398556.3"/>
</dbReference>
<gene>
    <name evidence="3" type="ORF">An18g01330</name>
</gene>
<protein>
    <submittedName>
        <fullName evidence="3">Uncharacterized protein</fullName>
    </submittedName>
</protein>
<evidence type="ECO:0000256" key="2">
    <source>
        <dbReference type="SAM" id="Phobius"/>
    </source>
</evidence>
<evidence type="ECO:0000256" key="1">
    <source>
        <dbReference type="SAM" id="MobiDB-lite"/>
    </source>
</evidence>
<name>A0AAJ6QIF6_ASPNG</name>
<reference evidence="3" key="2">
    <citation type="submission" date="2025-08" db="UniProtKB">
        <authorList>
            <consortium name="RefSeq"/>
        </authorList>
    </citation>
    <scope>IDENTIFICATION</scope>
</reference>
<proteinExistence type="predicted"/>
<feature type="transmembrane region" description="Helical" evidence="2">
    <location>
        <begin position="210"/>
        <end position="229"/>
    </location>
</feature>
<keyword evidence="2" id="KW-0812">Transmembrane</keyword>